<dbReference type="InterPro" id="IPR027417">
    <property type="entry name" value="P-loop_NTPase"/>
</dbReference>
<proteinExistence type="inferred from homology"/>
<dbReference type="Proteomes" id="UP001258315">
    <property type="component" value="Unassembled WGS sequence"/>
</dbReference>
<reference evidence="12" key="1">
    <citation type="submission" date="2023-07" db="EMBL/GenBank/DDBJ databases">
        <title>Functional and genomic diversity of the sorghum phyllosphere microbiome.</title>
        <authorList>
            <person name="Shade A."/>
        </authorList>
    </citation>
    <scope>NUCLEOTIDE SEQUENCE [LARGE SCALE GENOMIC DNA]</scope>
    <source>
        <strain evidence="12">SORGH_AS_0422</strain>
    </source>
</reference>
<evidence type="ECO:0000256" key="3">
    <source>
        <dbReference type="ARBA" id="ARBA00019010"/>
    </source>
</evidence>
<keyword evidence="6" id="KW-0479">Metal-binding</keyword>
<keyword evidence="12" id="KW-1185">Reference proteome</keyword>
<organism evidence="11 12">
    <name type="scientific">Mucilaginibacter terrae</name>
    <dbReference type="NCBI Taxonomy" id="1955052"/>
    <lineage>
        <taxon>Bacteria</taxon>
        <taxon>Pseudomonadati</taxon>
        <taxon>Bacteroidota</taxon>
        <taxon>Sphingobacteriia</taxon>
        <taxon>Sphingobacteriales</taxon>
        <taxon>Sphingobacteriaceae</taxon>
        <taxon>Mucilaginibacter</taxon>
    </lineage>
</organism>
<evidence type="ECO:0000256" key="6">
    <source>
        <dbReference type="ARBA" id="ARBA00022723"/>
    </source>
</evidence>
<keyword evidence="4" id="KW-0963">Cytoplasm</keyword>
<keyword evidence="8" id="KW-0067">ATP-binding</keyword>
<accession>A0ABU3GWT4</accession>
<dbReference type="PANTHER" id="PTHR33540">
    <property type="entry name" value="TRNA THREONYLCARBAMOYLADENOSINE BIOSYNTHESIS PROTEIN TSAE"/>
    <property type="match status" value="1"/>
</dbReference>
<evidence type="ECO:0000313" key="11">
    <source>
        <dbReference type="EMBL" id="MDT3403462.1"/>
    </source>
</evidence>
<evidence type="ECO:0000256" key="5">
    <source>
        <dbReference type="ARBA" id="ARBA00022694"/>
    </source>
</evidence>
<dbReference type="PANTHER" id="PTHR33540:SF2">
    <property type="entry name" value="TRNA THREONYLCARBAMOYLADENOSINE BIOSYNTHESIS PROTEIN TSAE"/>
    <property type="match status" value="1"/>
</dbReference>
<evidence type="ECO:0000256" key="10">
    <source>
        <dbReference type="ARBA" id="ARBA00032441"/>
    </source>
</evidence>
<keyword evidence="9" id="KW-0460">Magnesium</keyword>
<evidence type="ECO:0000256" key="1">
    <source>
        <dbReference type="ARBA" id="ARBA00004496"/>
    </source>
</evidence>
<sequence length="142" mass="16179">MPPVSNIIISSITELSAAAQSLINFAGSQKILLFYGNMGAGKTTFIKELCAQLGVEEPVTSPTFSIVNEYIGSSNNVYHFDFYRLKNQEEALDMGYEEYFYSDNYCLIEWPEKIPDLLPLHYIKVSIEAREDKSRHFSFESI</sequence>
<keyword evidence="7" id="KW-0547">Nucleotide-binding</keyword>
<dbReference type="SUPFAM" id="SSF52540">
    <property type="entry name" value="P-loop containing nucleoside triphosphate hydrolases"/>
    <property type="match status" value="1"/>
</dbReference>
<dbReference type="InterPro" id="IPR003442">
    <property type="entry name" value="T6A_TsaE"/>
</dbReference>
<evidence type="ECO:0000313" key="12">
    <source>
        <dbReference type="Proteomes" id="UP001258315"/>
    </source>
</evidence>
<gene>
    <name evidence="11" type="ORF">QE417_002534</name>
</gene>
<evidence type="ECO:0000256" key="4">
    <source>
        <dbReference type="ARBA" id="ARBA00022490"/>
    </source>
</evidence>
<comment type="subcellular location">
    <subcellularLocation>
        <location evidence="1">Cytoplasm</location>
    </subcellularLocation>
</comment>
<evidence type="ECO:0000256" key="2">
    <source>
        <dbReference type="ARBA" id="ARBA00007599"/>
    </source>
</evidence>
<comment type="caution">
    <text evidence="11">The sequence shown here is derived from an EMBL/GenBank/DDBJ whole genome shotgun (WGS) entry which is preliminary data.</text>
</comment>
<dbReference type="Gene3D" id="3.40.50.300">
    <property type="entry name" value="P-loop containing nucleotide triphosphate hydrolases"/>
    <property type="match status" value="1"/>
</dbReference>
<keyword evidence="5" id="KW-0819">tRNA processing</keyword>
<evidence type="ECO:0000256" key="8">
    <source>
        <dbReference type="ARBA" id="ARBA00022840"/>
    </source>
</evidence>
<dbReference type="NCBIfam" id="TIGR00150">
    <property type="entry name" value="T6A_YjeE"/>
    <property type="match status" value="1"/>
</dbReference>
<protein>
    <recommendedName>
        <fullName evidence="3">tRNA threonylcarbamoyladenosine biosynthesis protein TsaE</fullName>
    </recommendedName>
    <alternativeName>
        <fullName evidence="10">t(6)A37 threonylcarbamoyladenosine biosynthesis protein TsaE</fullName>
    </alternativeName>
</protein>
<dbReference type="RefSeq" id="WP_311950460.1">
    <property type="nucleotide sequence ID" value="NZ_JAVLVU010000001.1"/>
</dbReference>
<evidence type="ECO:0000256" key="9">
    <source>
        <dbReference type="ARBA" id="ARBA00022842"/>
    </source>
</evidence>
<comment type="similarity">
    <text evidence="2">Belongs to the TsaE family.</text>
</comment>
<dbReference type="EMBL" id="JAVLVU010000001">
    <property type="protein sequence ID" value="MDT3403462.1"/>
    <property type="molecule type" value="Genomic_DNA"/>
</dbReference>
<name>A0ABU3GWT4_9SPHI</name>
<dbReference type="Pfam" id="PF02367">
    <property type="entry name" value="TsaE"/>
    <property type="match status" value="1"/>
</dbReference>
<evidence type="ECO:0000256" key="7">
    <source>
        <dbReference type="ARBA" id="ARBA00022741"/>
    </source>
</evidence>